<gene>
    <name evidence="1" type="ORF">GBAR_LOCUS18033</name>
</gene>
<organism evidence="1 2">
    <name type="scientific">Geodia barretti</name>
    <name type="common">Barrett's horny sponge</name>
    <dbReference type="NCBI Taxonomy" id="519541"/>
    <lineage>
        <taxon>Eukaryota</taxon>
        <taxon>Metazoa</taxon>
        <taxon>Porifera</taxon>
        <taxon>Demospongiae</taxon>
        <taxon>Heteroscleromorpha</taxon>
        <taxon>Tetractinellida</taxon>
        <taxon>Astrophorina</taxon>
        <taxon>Geodiidae</taxon>
        <taxon>Geodia</taxon>
    </lineage>
</organism>
<evidence type="ECO:0000313" key="1">
    <source>
        <dbReference type="EMBL" id="CAI8031821.1"/>
    </source>
</evidence>
<comment type="caution">
    <text evidence="1">The sequence shown here is derived from an EMBL/GenBank/DDBJ whole genome shotgun (WGS) entry which is preliminary data.</text>
</comment>
<proteinExistence type="predicted"/>
<accession>A0AA35SNF9</accession>
<name>A0AA35SNF9_GEOBA</name>
<evidence type="ECO:0000313" key="2">
    <source>
        <dbReference type="Proteomes" id="UP001174909"/>
    </source>
</evidence>
<reference evidence="1" key="1">
    <citation type="submission" date="2023-03" db="EMBL/GenBank/DDBJ databases">
        <authorList>
            <person name="Steffen K."/>
            <person name="Cardenas P."/>
        </authorList>
    </citation>
    <scope>NUCLEOTIDE SEQUENCE</scope>
</reference>
<dbReference type="Proteomes" id="UP001174909">
    <property type="component" value="Unassembled WGS sequence"/>
</dbReference>
<dbReference type="AlphaFoldDB" id="A0AA35SNF9"/>
<sequence>MSMTNPNIETPMIKMTTSERIPPTIEADSLLSV</sequence>
<dbReference type="EMBL" id="CASHTH010002568">
    <property type="protein sequence ID" value="CAI8031821.1"/>
    <property type="molecule type" value="Genomic_DNA"/>
</dbReference>
<keyword evidence="2" id="KW-1185">Reference proteome</keyword>
<protein>
    <submittedName>
        <fullName evidence="1">Uncharacterized protein</fullName>
    </submittedName>
</protein>